<dbReference type="AlphaFoldDB" id="A0A6S7GD69"/>
<evidence type="ECO:0000313" key="1">
    <source>
        <dbReference type="EMBL" id="CAB3989113.1"/>
    </source>
</evidence>
<name>A0A6S7GD69_PARCT</name>
<dbReference type="EMBL" id="CACRXK020001432">
    <property type="protein sequence ID" value="CAB3989113.1"/>
    <property type="molecule type" value="Genomic_DNA"/>
</dbReference>
<accession>A0A6S7GD69</accession>
<organism evidence="1 2">
    <name type="scientific">Paramuricea clavata</name>
    <name type="common">Red gorgonian</name>
    <name type="synonym">Violescent sea-whip</name>
    <dbReference type="NCBI Taxonomy" id="317549"/>
    <lineage>
        <taxon>Eukaryota</taxon>
        <taxon>Metazoa</taxon>
        <taxon>Cnidaria</taxon>
        <taxon>Anthozoa</taxon>
        <taxon>Octocorallia</taxon>
        <taxon>Malacalcyonacea</taxon>
        <taxon>Plexauridae</taxon>
        <taxon>Paramuricea</taxon>
    </lineage>
</organism>
<sequence length="131" mass="15276">MANYTIGKIKIEQEIGKFLVVQFQSMAITRAMITVDIVQFFKAIWNRSLRIVLQKQKCDLCEILWSSVSGEEQKEQSDVDDSPHFDRFFRVGSVLLIYRMVKLKMFFGNNDICISTYLTRTITNICFELTS</sequence>
<comment type="caution">
    <text evidence="1">The sequence shown here is derived from an EMBL/GenBank/DDBJ whole genome shotgun (WGS) entry which is preliminary data.</text>
</comment>
<protein>
    <submittedName>
        <fullName evidence="1">Uncharacterized protein</fullName>
    </submittedName>
</protein>
<proteinExistence type="predicted"/>
<dbReference type="Proteomes" id="UP001152795">
    <property type="component" value="Unassembled WGS sequence"/>
</dbReference>
<gene>
    <name evidence="1" type="ORF">PACLA_8A084232</name>
</gene>
<keyword evidence="2" id="KW-1185">Reference proteome</keyword>
<evidence type="ECO:0000313" key="2">
    <source>
        <dbReference type="Proteomes" id="UP001152795"/>
    </source>
</evidence>
<reference evidence="1" key="1">
    <citation type="submission" date="2020-04" db="EMBL/GenBank/DDBJ databases">
        <authorList>
            <person name="Alioto T."/>
            <person name="Alioto T."/>
            <person name="Gomez Garrido J."/>
        </authorList>
    </citation>
    <scope>NUCLEOTIDE SEQUENCE</scope>
    <source>
        <strain evidence="1">A484AB</strain>
    </source>
</reference>